<evidence type="ECO:0000259" key="2">
    <source>
        <dbReference type="Pfam" id="PF17921"/>
    </source>
</evidence>
<dbReference type="EMBL" id="JAVXUO010001369">
    <property type="protein sequence ID" value="KAK2982986.1"/>
    <property type="molecule type" value="Genomic_DNA"/>
</dbReference>
<dbReference type="InterPro" id="IPR051564">
    <property type="entry name" value="LRR_receptor-like_kinase"/>
</dbReference>
<dbReference type="PANTHER" id="PTHR48055:SF57">
    <property type="entry name" value="PROTEIN KINASE DOMAIN-CONTAINING PROTEIN"/>
    <property type="match status" value="1"/>
</dbReference>
<dbReference type="Pfam" id="PF17921">
    <property type="entry name" value="Integrase_H2C2"/>
    <property type="match status" value="1"/>
</dbReference>
<dbReference type="InterPro" id="IPR011009">
    <property type="entry name" value="Kinase-like_dom_sf"/>
</dbReference>
<gene>
    <name evidence="3" type="ORF">RJ640_001619</name>
</gene>
<proteinExistence type="predicted"/>
<feature type="compositionally biased region" description="Basic and acidic residues" evidence="1">
    <location>
        <begin position="50"/>
        <end position="62"/>
    </location>
</feature>
<accession>A0AA88RHX7</accession>
<dbReference type="SUPFAM" id="SSF56112">
    <property type="entry name" value="Protein kinase-like (PK-like)"/>
    <property type="match status" value="1"/>
</dbReference>
<feature type="compositionally biased region" description="Basic and acidic residues" evidence="1">
    <location>
        <begin position="102"/>
        <end position="119"/>
    </location>
</feature>
<feature type="region of interest" description="Disordered" evidence="1">
    <location>
        <begin position="35"/>
        <end position="63"/>
    </location>
</feature>
<evidence type="ECO:0000313" key="4">
    <source>
        <dbReference type="Proteomes" id="UP001187471"/>
    </source>
</evidence>
<dbReference type="Gene3D" id="1.10.510.10">
    <property type="entry name" value="Transferase(Phosphotransferase) domain 1"/>
    <property type="match status" value="1"/>
</dbReference>
<dbReference type="PANTHER" id="PTHR48055">
    <property type="entry name" value="LEUCINE-RICH REPEAT RECEPTOR PROTEIN KINASE EMS1"/>
    <property type="match status" value="1"/>
</dbReference>
<keyword evidence="4" id="KW-1185">Reference proteome</keyword>
<protein>
    <recommendedName>
        <fullName evidence="2">Integrase zinc-binding domain-containing protein</fullName>
    </recommendedName>
</protein>
<dbReference type="Gene3D" id="1.10.340.70">
    <property type="match status" value="1"/>
</dbReference>
<evidence type="ECO:0000256" key="1">
    <source>
        <dbReference type="SAM" id="MobiDB-lite"/>
    </source>
</evidence>
<feature type="domain" description="Integrase zinc-binding" evidence="2">
    <location>
        <begin position="196"/>
        <end position="251"/>
    </location>
</feature>
<dbReference type="InterPro" id="IPR041588">
    <property type="entry name" value="Integrase_H2C2"/>
</dbReference>
<organism evidence="3 4">
    <name type="scientific">Escallonia rubra</name>
    <dbReference type="NCBI Taxonomy" id="112253"/>
    <lineage>
        <taxon>Eukaryota</taxon>
        <taxon>Viridiplantae</taxon>
        <taxon>Streptophyta</taxon>
        <taxon>Embryophyta</taxon>
        <taxon>Tracheophyta</taxon>
        <taxon>Spermatophyta</taxon>
        <taxon>Magnoliopsida</taxon>
        <taxon>eudicotyledons</taxon>
        <taxon>Gunneridae</taxon>
        <taxon>Pentapetalae</taxon>
        <taxon>asterids</taxon>
        <taxon>campanulids</taxon>
        <taxon>Escalloniales</taxon>
        <taxon>Escalloniaceae</taxon>
        <taxon>Escallonia</taxon>
    </lineage>
</organism>
<name>A0AA88RHX7_9ASTE</name>
<sequence length="432" mass="48890">MLLSGMRLVQEVEGEEAKASGSTYLASLKVEDNITSSTEQPPKGMVGVLKGKEGALPRDQPREMVGVFKGKKDAMPRGQPSREVEDVLKGKTDVVPCEFEKRQPPRRKVDREGKLDRGAKPQNVAPCGMAPPKVEKLSTTSKAKGEIIKLIKEGLQRDPLAKELLQLVKSGKTQRYRVKGGLLYTKDGRVYVPKWKDLRRMVILESHDTQSTVHPGHRRTYALVTTAYFWPQRKKEVQRCVKTCHVCRQVKGESQADEAKLLDAAVKVFNLQLQAAFKSFEAECEAMRNIRHRNLVKKKRRIGEQEEKKLVRLRPRLKKYGTAGIVTPMGDVYSYGILLMETFTRKKPTDDLFVGELTMKKWVSESFSQAVLSIVDANLLAREEKDFSENGSCLSMIMEVALNCTEDSPDERINMRDVVGRLTKIRQRFKGL</sequence>
<dbReference type="Proteomes" id="UP001187471">
    <property type="component" value="Unassembled WGS sequence"/>
</dbReference>
<dbReference type="AlphaFoldDB" id="A0AA88RHX7"/>
<reference evidence="3" key="1">
    <citation type="submission" date="2022-12" db="EMBL/GenBank/DDBJ databases">
        <title>Draft genome assemblies for two species of Escallonia (Escalloniales).</title>
        <authorList>
            <person name="Chanderbali A."/>
            <person name="Dervinis C."/>
            <person name="Anghel I."/>
            <person name="Soltis D."/>
            <person name="Soltis P."/>
            <person name="Zapata F."/>
        </authorList>
    </citation>
    <scope>NUCLEOTIDE SEQUENCE</scope>
    <source>
        <strain evidence="3">UCBG92.1500</strain>
        <tissue evidence="3">Leaf</tissue>
    </source>
</reference>
<evidence type="ECO:0000313" key="3">
    <source>
        <dbReference type="EMBL" id="KAK2982986.1"/>
    </source>
</evidence>
<feature type="region of interest" description="Disordered" evidence="1">
    <location>
        <begin position="102"/>
        <end position="134"/>
    </location>
</feature>
<dbReference type="GO" id="GO:0016020">
    <property type="term" value="C:membrane"/>
    <property type="evidence" value="ECO:0007669"/>
    <property type="project" value="TreeGrafter"/>
</dbReference>
<comment type="caution">
    <text evidence="3">The sequence shown here is derived from an EMBL/GenBank/DDBJ whole genome shotgun (WGS) entry which is preliminary data.</text>
</comment>